<dbReference type="EMBL" id="KI979816">
    <property type="protein sequence ID" value="EXK75785.1"/>
    <property type="molecule type" value="Genomic_DNA"/>
</dbReference>
<dbReference type="AlphaFoldDB" id="X0B103"/>
<keyword evidence="2" id="KW-1185">Reference proteome</keyword>
<sequence length="36" mass="4351">MPQMQQLLASIRMNFLWDTRAAEWEPLRPLSRMGYI</sequence>
<name>X0B103_FUSOX</name>
<accession>X0B103</accession>
<organism evidence="1 2">
    <name type="scientific">Fusarium oxysporum f. sp. raphani 54005</name>
    <dbReference type="NCBI Taxonomy" id="1089458"/>
    <lineage>
        <taxon>Eukaryota</taxon>
        <taxon>Fungi</taxon>
        <taxon>Dikarya</taxon>
        <taxon>Ascomycota</taxon>
        <taxon>Pezizomycotina</taxon>
        <taxon>Sordariomycetes</taxon>
        <taxon>Hypocreomycetidae</taxon>
        <taxon>Hypocreales</taxon>
        <taxon>Nectriaceae</taxon>
        <taxon>Fusarium</taxon>
        <taxon>Fusarium oxysporum species complex</taxon>
    </lineage>
</organism>
<evidence type="ECO:0000313" key="2">
    <source>
        <dbReference type="Proteomes" id="UP000030663"/>
    </source>
</evidence>
<proteinExistence type="predicted"/>
<evidence type="ECO:0000313" key="1">
    <source>
        <dbReference type="EMBL" id="EXK75785.1"/>
    </source>
</evidence>
<reference evidence="1 2" key="1">
    <citation type="submission" date="2011-11" db="EMBL/GenBank/DDBJ databases">
        <title>The Genome Sequence of Fusarium oxysporum PHW815.</title>
        <authorList>
            <consortium name="The Broad Institute Genome Sequencing Platform"/>
            <person name="Ma L.-J."/>
            <person name="Gale L.R."/>
            <person name="Schwartz D.C."/>
            <person name="Zhou S."/>
            <person name="Corby-Kistler H."/>
            <person name="Young S.K."/>
            <person name="Zeng Q."/>
            <person name="Gargeya S."/>
            <person name="Fitzgerald M."/>
            <person name="Haas B."/>
            <person name="Abouelleil A."/>
            <person name="Alvarado L."/>
            <person name="Arachchi H.M."/>
            <person name="Berlin A."/>
            <person name="Brown A."/>
            <person name="Chapman S.B."/>
            <person name="Chen Z."/>
            <person name="Dunbar C."/>
            <person name="Freedman E."/>
            <person name="Gearin G."/>
            <person name="Goldberg J."/>
            <person name="Griggs A."/>
            <person name="Gujja S."/>
            <person name="Heiman D."/>
            <person name="Howarth C."/>
            <person name="Larson L."/>
            <person name="Lui A."/>
            <person name="MacDonald P.J.P."/>
            <person name="Montmayeur A."/>
            <person name="Murphy C."/>
            <person name="Neiman D."/>
            <person name="Pearson M."/>
            <person name="Priest M."/>
            <person name="Roberts A."/>
            <person name="Saif S."/>
            <person name="Shea T."/>
            <person name="Shenoy N."/>
            <person name="Sisk P."/>
            <person name="Stolte C."/>
            <person name="Sykes S."/>
            <person name="Wortman J."/>
            <person name="Nusbaum C."/>
            <person name="Birren B."/>
        </authorList>
    </citation>
    <scope>NUCLEOTIDE SEQUENCE [LARGE SCALE GENOMIC DNA]</scope>
    <source>
        <strain evidence="1 2">54005</strain>
    </source>
</reference>
<dbReference type="Proteomes" id="UP000030663">
    <property type="component" value="Unassembled WGS sequence"/>
</dbReference>
<dbReference type="HOGENOM" id="CLU_3359774_0_0_1"/>
<gene>
    <name evidence="1" type="ORF">FOQG_19450</name>
</gene>
<protein>
    <submittedName>
        <fullName evidence="1">Uncharacterized protein</fullName>
    </submittedName>
</protein>